<dbReference type="InterPro" id="IPR011989">
    <property type="entry name" value="ARM-like"/>
</dbReference>
<keyword evidence="1" id="KW-0677">Repeat</keyword>
<dbReference type="GO" id="GO:0010265">
    <property type="term" value="P:SCF complex assembly"/>
    <property type="evidence" value="ECO:0007669"/>
    <property type="project" value="InterPro"/>
</dbReference>
<dbReference type="SUPFAM" id="SSF48371">
    <property type="entry name" value="ARM repeat"/>
    <property type="match status" value="1"/>
</dbReference>
<proteinExistence type="predicted"/>
<dbReference type="Proteomes" id="UP000001542">
    <property type="component" value="Unassembled WGS sequence"/>
</dbReference>
<evidence type="ECO:0000256" key="2">
    <source>
        <dbReference type="ARBA" id="ARBA00022786"/>
    </source>
</evidence>
<dbReference type="SMR" id="A2GLG8"/>
<dbReference type="EMBL" id="DS117053">
    <property type="protein sequence ID" value="EAX81999.1"/>
    <property type="molecule type" value="Genomic_DNA"/>
</dbReference>
<reference evidence="3" key="2">
    <citation type="journal article" date="2007" name="Science">
        <title>Draft genome sequence of the sexually transmitted pathogen Trichomonas vaginalis.</title>
        <authorList>
            <person name="Carlton J.M."/>
            <person name="Hirt R.P."/>
            <person name="Silva J.C."/>
            <person name="Delcher A.L."/>
            <person name="Schatz M."/>
            <person name="Zhao Q."/>
            <person name="Wortman J.R."/>
            <person name="Bidwell S.L."/>
            <person name="Alsmark U.C.M."/>
            <person name="Besteiro S."/>
            <person name="Sicheritz-Ponten T."/>
            <person name="Noel C.J."/>
            <person name="Dacks J.B."/>
            <person name="Foster P.G."/>
            <person name="Simillion C."/>
            <person name="Van de Peer Y."/>
            <person name="Miranda-Saavedra D."/>
            <person name="Barton G.J."/>
            <person name="Westrop G.D."/>
            <person name="Mueller S."/>
            <person name="Dessi D."/>
            <person name="Fiori P.L."/>
            <person name="Ren Q."/>
            <person name="Paulsen I."/>
            <person name="Zhang H."/>
            <person name="Bastida-Corcuera F.D."/>
            <person name="Simoes-Barbosa A."/>
            <person name="Brown M.T."/>
            <person name="Hayes R.D."/>
            <person name="Mukherjee M."/>
            <person name="Okumura C.Y."/>
            <person name="Schneider R."/>
            <person name="Smith A.J."/>
            <person name="Vanacova S."/>
            <person name="Villalvazo M."/>
            <person name="Haas B.J."/>
            <person name="Pertea M."/>
            <person name="Feldblyum T.V."/>
            <person name="Utterback T.R."/>
            <person name="Shu C.L."/>
            <person name="Osoegawa K."/>
            <person name="de Jong P.J."/>
            <person name="Hrdy I."/>
            <person name="Horvathova L."/>
            <person name="Zubacova Z."/>
            <person name="Dolezal P."/>
            <person name="Malik S.B."/>
            <person name="Logsdon J.M. Jr."/>
            <person name="Henze K."/>
            <person name="Gupta A."/>
            <person name="Wang C.C."/>
            <person name="Dunne R.L."/>
            <person name="Upcroft J.A."/>
            <person name="Upcroft P."/>
            <person name="White O."/>
            <person name="Salzberg S.L."/>
            <person name="Tang P."/>
            <person name="Chiu C.-H."/>
            <person name="Lee Y.-S."/>
            <person name="Embley T.M."/>
            <person name="Coombs G.H."/>
            <person name="Mottram J.C."/>
            <person name="Tachezy J."/>
            <person name="Fraser-Liggett C.M."/>
            <person name="Johnson P.J."/>
        </authorList>
    </citation>
    <scope>NUCLEOTIDE SEQUENCE [LARGE SCALE GENOMIC DNA]</scope>
    <source>
        <strain evidence="3">G3</strain>
    </source>
</reference>
<name>A2GLG8_TRIV3</name>
<accession>A2GLG8</accession>
<dbReference type="PANTHER" id="PTHR12696">
    <property type="entry name" value="TIP120"/>
    <property type="match status" value="1"/>
</dbReference>
<dbReference type="VEuPathDB" id="TrichDB:TVAG_065530"/>
<organism evidence="3 4">
    <name type="scientific">Trichomonas vaginalis (strain ATCC PRA-98 / G3)</name>
    <dbReference type="NCBI Taxonomy" id="412133"/>
    <lineage>
        <taxon>Eukaryota</taxon>
        <taxon>Metamonada</taxon>
        <taxon>Parabasalia</taxon>
        <taxon>Trichomonadida</taxon>
        <taxon>Trichomonadidae</taxon>
        <taxon>Trichomonas</taxon>
    </lineage>
</organism>
<keyword evidence="2" id="KW-0833">Ubl conjugation pathway</keyword>
<sequence length="504" mass="58452">MSGSLSNKIDVSKFLAQMSNPDEDFAVIELDKLIKLLEKPPHEIFVTPNCDEWFLENILSRVYSKKIDLIDASFRSIVLLSQYYNVDKIRIIFRRILAISQENADIRPQLLSVLKEIFSNHSSYENSRNEEIFTYFFGECVRDLTLLLDDNLTFTIELLSSLIENLGSLATEKQLTELIDKVLFFLKPERNKEIKQQMRSFSNLVKEWSKFAPQALIERLVEYLLSENMKTTHISLTMLTSIVMTIQKPLLKFFDQLFDLFYENSQIETESDNDNVEDENTEIEDETESGIIVDSESIKKVQFSVEALANLTHAFPQESSKELSKLFDIFYSHVNYNIVESDSVHTDDEDAGMKLDIDSDMEDSDNEMMDDDAGFDDEESWKIRKSAVRLGMVLVNTFPTEFFESLQNEENEHHFTLSLDDTDPGAKKDILELLTKIVKTYGNKISKANEWITIVSNSVKQTDQNCISCIVAISELTKIYRRYRKSTRPERFFRVSTAQFRDFN</sequence>
<evidence type="ECO:0000313" key="3">
    <source>
        <dbReference type="EMBL" id="EAX81999.1"/>
    </source>
</evidence>
<dbReference type="VEuPathDB" id="TrichDB:TVAGG3_0710920"/>
<dbReference type="Gene3D" id="1.25.10.10">
    <property type="entry name" value="Leucine-rich Repeat Variant"/>
    <property type="match status" value="1"/>
</dbReference>
<keyword evidence="4" id="KW-1185">Reference proteome</keyword>
<evidence type="ECO:0000313" key="4">
    <source>
        <dbReference type="Proteomes" id="UP000001542"/>
    </source>
</evidence>
<dbReference type="AlphaFoldDB" id="A2GLG8"/>
<evidence type="ECO:0000256" key="1">
    <source>
        <dbReference type="ARBA" id="ARBA00022737"/>
    </source>
</evidence>
<reference evidence="3" key="1">
    <citation type="submission" date="2006-10" db="EMBL/GenBank/DDBJ databases">
        <authorList>
            <person name="Amadeo P."/>
            <person name="Zhao Q."/>
            <person name="Wortman J."/>
            <person name="Fraser-Liggett C."/>
            <person name="Carlton J."/>
        </authorList>
    </citation>
    <scope>NUCLEOTIDE SEQUENCE</scope>
    <source>
        <strain evidence="3">G3</strain>
    </source>
</reference>
<dbReference type="InterPro" id="IPR016024">
    <property type="entry name" value="ARM-type_fold"/>
</dbReference>
<dbReference type="InParanoid" id="A2GLG8"/>
<dbReference type="InterPro" id="IPR039852">
    <property type="entry name" value="CAND1/CAND2"/>
</dbReference>
<protein>
    <submittedName>
        <fullName evidence="3">Uncharacterized protein</fullName>
    </submittedName>
</protein>
<gene>
    <name evidence="3" type="ORF">TVAG_065530</name>
</gene>